<evidence type="ECO:0000313" key="8">
    <source>
        <dbReference type="Proteomes" id="UP000784880"/>
    </source>
</evidence>
<dbReference type="PANTHER" id="PTHR43133">
    <property type="entry name" value="RNA POLYMERASE ECF-TYPE SIGMA FACTO"/>
    <property type="match status" value="1"/>
</dbReference>
<keyword evidence="8" id="KW-1185">Reference proteome</keyword>
<dbReference type="NCBIfam" id="TIGR02937">
    <property type="entry name" value="sigma70-ECF"/>
    <property type="match status" value="1"/>
</dbReference>
<comment type="caution">
    <text evidence="7">The sequence shown here is derived from an EMBL/GenBank/DDBJ whole genome shotgun (WGS) entry which is preliminary data.</text>
</comment>
<organism evidence="7 8">
    <name type="scientific">Evansella tamaricis</name>
    <dbReference type="NCBI Taxonomy" id="2069301"/>
    <lineage>
        <taxon>Bacteria</taxon>
        <taxon>Bacillati</taxon>
        <taxon>Bacillota</taxon>
        <taxon>Bacilli</taxon>
        <taxon>Bacillales</taxon>
        <taxon>Bacillaceae</taxon>
        <taxon>Evansella</taxon>
    </lineage>
</organism>
<dbReference type="InterPro" id="IPR013249">
    <property type="entry name" value="RNA_pol_sigma70_r4_t2"/>
</dbReference>
<keyword evidence="3" id="KW-0238">DNA-binding</keyword>
<dbReference type="Proteomes" id="UP000784880">
    <property type="component" value="Unassembled WGS sequence"/>
</dbReference>
<proteinExistence type="predicted"/>
<evidence type="ECO:0000256" key="1">
    <source>
        <dbReference type="ARBA" id="ARBA00023015"/>
    </source>
</evidence>
<dbReference type="InterPro" id="IPR014284">
    <property type="entry name" value="RNA_pol_sigma-70_dom"/>
</dbReference>
<dbReference type="InterPro" id="IPR039425">
    <property type="entry name" value="RNA_pol_sigma-70-like"/>
</dbReference>
<name>A0ABS6JG36_9BACI</name>
<dbReference type="PANTHER" id="PTHR43133:SF8">
    <property type="entry name" value="RNA POLYMERASE SIGMA FACTOR HI_1459-RELATED"/>
    <property type="match status" value="1"/>
</dbReference>
<dbReference type="InterPro" id="IPR007627">
    <property type="entry name" value="RNA_pol_sigma70_r2"/>
</dbReference>
<protein>
    <submittedName>
        <fullName evidence="7">Sigma-70 family RNA polymerase sigma factor</fullName>
    </submittedName>
</protein>
<evidence type="ECO:0000259" key="5">
    <source>
        <dbReference type="Pfam" id="PF04542"/>
    </source>
</evidence>
<dbReference type="RefSeq" id="WP_217066666.1">
    <property type="nucleotide sequence ID" value="NZ_JAHQCS010000100.1"/>
</dbReference>
<feature type="domain" description="RNA polymerase sigma factor 70 region 4 type 2" evidence="6">
    <location>
        <begin position="106"/>
        <end position="157"/>
    </location>
</feature>
<reference evidence="7 8" key="1">
    <citation type="submission" date="2021-06" db="EMBL/GenBank/DDBJ databases">
        <title>Bacillus sp. RD4P76, an endophyte from a halophyte.</title>
        <authorList>
            <person name="Sun J.-Q."/>
        </authorList>
    </citation>
    <scope>NUCLEOTIDE SEQUENCE [LARGE SCALE GENOMIC DNA]</scope>
    <source>
        <strain evidence="7 8">CGMCC 1.15917</strain>
    </source>
</reference>
<keyword evidence="2" id="KW-0731">Sigma factor</keyword>
<dbReference type="EMBL" id="JAHQCS010000100">
    <property type="protein sequence ID" value="MBU9712488.1"/>
    <property type="molecule type" value="Genomic_DNA"/>
</dbReference>
<gene>
    <name evidence="7" type="ORF">KS419_12115</name>
</gene>
<keyword evidence="1" id="KW-0805">Transcription regulation</keyword>
<dbReference type="Pfam" id="PF04542">
    <property type="entry name" value="Sigma70_r2"/>
    <property type="match status" value="1"/>
</dbReference>
<keyword evidence="4" id="KW-0804">Transcription</keyword>
<dbReference type="Pfam" id="PF08281">
    <property type="entry name" value="Sigma70_r4_2"/>
    <property type="match status" value="1"/>
</dbReference>
<evidence type="ECO:0000256" key="3">
    <source>
        <dbReference type="ARBA" id="ARBA00023125"/>
    </source>
</evidence>
<evidence type="ECO:0000256" key="4">
    <source>
        <dbReference type="ARBA" id="ARBA00023163"/>
    </source>
</evidence>
<evidence type="ECO:0000256" key="2">
    <source>
        <dbReference type="ARBA" id="ARBA00023082"/>
    </source>
</evidence>
<sequence length="234" mass="27235">MVLKSANLKKEPKWEKDNELVNMYAKVKGYCYALSGNKWDGEDLAQECFFKAMKNYEGNAINQTLLKRIAHNTWIDKVRKQKNETLEEVPEPLARKSSTKEHLIEMADELIEKLTRKQLFAFVLKEAFQFKISEIADFLEMKESAVKGLLLRSRSKLREESTHSKTSVHHFNYEQYTYPDEFSVVLVEALRSEDPSRLIKLIPKMINTKGMKQIYSDKASFTCQHASNYLLRAA</sequence>
<feature type="domain" description="RNA polymerase sigma-70 region 2" evidence="5">
    <location>
        <begin position="25"/>
        <end position="82"/>
    </location>
</feature>
<accession>A0ABS6JG36</accession>
<evidence type="ECO:0000313" key="7">
    <source>
        <dbReference type="EMBL" id="MBU9712488.1"/>
    </source>
</evidence>
<evidence type="ECO:0000259" key="6">
    <source>
        <dbReference type="Pfam" id="PF08281"/>
    </source>
</evidence>